<keyword evidence="3" id="KW-1185">Reference proteome</keyword>
<reference evidence="2" key="1">
    <citation type="submission" date="2022-04" db="EMBL/GenBank/DDBJ databases">
        <title>Halocatena sp. nov., isolated from a salt lake.</title>
        <authorList>
            <person name="Cui H.-L."/>
        </authorList>
    </citation>
    <scope>NUCLEOTIDE SEQUENCE</scope>
    <source>
        <strain evidence="2">AD-1</strain>
        <plasmid evidence="2">unnamed1</plasmid>
    </source>
</reference>
<sequence length="203" mass="21756">MDKNILGRRRFLRSMATGVIGTVSGIAATETVAAADPVGELLVSAEGNNSWFYRISTTDAANRQEDPRKWAKADDNDEISGPGVRGNISPGYEDNYWFPESPRHFTVTPDGGDSSLTISRETVGASMIKVSASGKKYNYTLKLSNEIQKGNGAESNDTVGTDTAYGTVSAGWSDNYVAGGYIKYVAIHLDSSATGLQVDFKPL</sequence>
<geneLocation type="plasmid" evidence="2 3">
    <name>unnamed1</name>
</geneLocation>
<dbReference type="EMBL" id="CP096020">
    <property type="protein sequence ID" value="UPM44541.1"/>
    <property type="molecule type" value="Genomic_DNA"/>
</dbReference>
<name>A0A8U0A5T3_9EURY</name>
<feature type="region of interest" description="Disordered" evidence="1">
    <location>
        <begin position="63"/>
        <end position="87"/>
    </location>
</feature>
<dbReference type="InterPro" id="IPR006311">
    <property type="entry name" value="TAT_signal"/>
</dbReference>
<organism evidence="2 3">
    <name type="scientific">Halocatena salina</name>
    <dbReference type="NCBI Taxonomy" id="2934340"/>
    <lineage>
        <taxon>Archaea</taxon>
        <taxon>Methanobacteriati</taxon>
        <taxon>Methanobacteriota</taxon>
        <taxon>Stenosarchaea group</taxon>
        <taxon>Halobacteria</taxon>
        <taxon>Halobacteriales</taxon>
        <taxon>Natronomonadaceae</taxon>
        <taxon>Halocatena</taxon>
    </lineage>
</organism>
<protein>
    <submittedName>
        <fullName evidence="2">Uncharacterized protein</fullName>
    </submittedName>
</protein>
<dbReference type="GeneID" id="71929185"/>
<dbReference type="Proteomes" id="UP000831768">
    <property type="component" value="Plasmid unnamed1"/>
</dbReference>
<proteinExistence type="predicted"/>
<dbReference type="KEGG" id="haad:MW046_14020"/>
<dbReference type="PROSITE" id="PS51318">
    <property type="entry name" value="TAT"/>
    <property type="match status" value="1"/>
</dbReference>
<evidence type="ECO:0000256" key="1">
    <source>
        <dbReference type="SAM" id="MobiDB-lite"/>
    </source>
</evidence>
<gene>
    <name evidence="2" type="ORF">MW046_14020</name>
</gene>
<feature type="compositionally biased region" description="Basic and acidic residues" evidence="1">
    <location>
        <begin position="63"/>
        <end position="74"/>
    </location>
</feature>
<dbReference type="RefSeq" id="WP_247995195.1">
    <property type="nucleotide sequence ID" value="NZ_CP096020.1"/>
</dbReference>
<evidence type="ECO:0000313" key="3">
    <source>
        <dbReference type="Proteomes" id="UP000831768"/>
    </source>
</evidence>
<keyword evidence="2" id="KW-0614">Plasmid</keyword>
<evidence type="ECO:0000313" key="2">
    <source>
        <dbReference type="EMBL" id="UPM44541.1"/>
    </source>
</evidence>
<accession>A0A8U0A5T3</accession>
<dbReference type="AlphaFoldDB" id="A0A8U0A5T3"/>